<protein>
    <submittedName>
        <fullName evidence="2">Uncharacterized protein</fullName>
    </submittedName>
</protein>
<comment type="caution">
    <text evidence="2">The sequence shown here is derived from an EMBL/GenBank/DDBJ whole genome shotgun (WGS) entry which is preliminary data.</text>
</comment>
<accession>A0AAD2CRE9</accession>
<evidence type="ECO:0000313" key="3">
    <source>
        <dbReference type="Proteomes" id="UP001295423"/>
    </source>
</evidence>
<feature type="region of interest" description="Disordered" evidence="1">
    <location>
        <begin position="225"/>
        <end position="257"/>
    </location>
</feature>
<feature type="non-terminal residue" evidence="2">
    <location>
        <position position="1"/>
    </location>
</feature>
<keyword evidence="3" id="KW-1185">Reference proteome</keyword>
<name>A0AAD2CRE9_9STRA</name>
<organism evidence="2 3">
    <name type="scientific">Cylindrotheca closterium</name>
    <dbReference type="NCBI Taxonomy" id="2856"/>
    <lineage>
        <taxon>Eukaryota</taxon>
        <taxon>Sar</taxon>
        <taxon>Stramenopiles</taxon>
        <taxon>Ochrophyta</taxon>
        <taxon>Bacillariophyta</taxon>
        <taxon>Bacillariophyceae</taxon>
        <taxon>Bacillariophycidae</taxon>
        <taxon>Bacillariales</taxon>
        <taxon>Bacillariaceae</taxon>
        <taxon>Cylindrotheca</taxon>
    </lineage>
</organism>
<evidence type="ECO:0000256" key="1">
    <source>
        <dbReference type="SAM" id="MobiDB-lite"/>
    </source>
</evidence>
<reference evidence="2" key="1">
    <citation type="submission" date="2023-08" db="EMBL/GenBank/DDBJ databases">
        <authorList>
            <person name="Audoor S."/>
            <person name="Bilcke G."/>
        </authorList>
    </citation>
    <scope>NUCLEOTIDE SEQUENCE</scope>
</reference>
<evidence type="ECO:0000313" key="2">
    <source>
        <dbReference type="EMBL" id="CAJ1938156.1"/>
    </source>
</evidence>
<gene>
    <name evidence="2" type="ORF">CYCCA115_LOCUS5998</name>
</gene>
<proteinExistence type="predicted"/>
<dbReference type="Proteomes" id="UP001295423">
    <property type="component" value="Unassembled WGS sequence"/>
</dbReference>
<dbReference type="AlphaFoldDB" id="A0AAD2CRE9"/>
<sequence length="688" mass="77441">MASAIVPSAGSKHIATGCYSRRAPPFLSPSTTDADAPEGKVTQLEEPKVCGEVDYFFGYDAHKTFTLNTISRPINVQDASKGWHCLETKSLQRLPRQCRGLAFMFRDNHRSTSWKLGFILKLKSDQNRLWYTRILEDGSISDAQSLAAEELLLGDNIRFVNVYTVGLRTCSQPDFDSCCIVSADGYLEVRTQPTILYYKNDAKNLFEPSQTRLSNKRSNLHKRLRVSQVQTTLKKQQRTNKKLKESKEHKQEPKTGATQNIITIFSRASRVPSGMDAVEGSNLKKLLIANPNRKGRKRKSLIPRVLYLTETEHYVIAPGIIGKELNNQTAKKISEKLKQTGKLSLKKGSYQCIYLMEVSTTKPLRFSIVDDATFDCLCQEGQPEQCFKAGENEYLWRYDQRSSLDVEGAIVSWWSQEGNLHKFSKDHVVQIQSAVGTGFGSRISAFCTGLNAYFGPRCSDRPKRNPGILSKDNICSQDFQRKSWHSSNLLLSRIAIEQAGTQIQDIAARLNPLYMTFTGRSVSKRNIFTSGLSSGIDAARYLPIGFSNFPHVDSCDIIHSKAVQYFRDRFLHKLQGHKYSKAAFENGIATLDVVQNNTGGLGVPTTCGHQVFKGDVVGDFMELEARFGMMDFSMKITTNTVHHFYGWAFRHATLVPFWRNHPNDPNGTVRYCNSANEAEDIIVVAWGK</sequence>
<dbReference type="EMBL" id="CAKOGP040000673">
    <property type="protein sequence ID" value="CAJ1938156.1"/>
    <property type="molecule type" value="Genomic_DNA"/>
</dbReference>
<feature type="compositionally biased region" description="Basic and acidic residues" evidence="1">
    <location>
        <begin position="242"/>
        <end position="253"/>
    </location>
</feature>